<organism evidence="11 12">
    <name type="scientific">Lepidopterella palustris CBS 459.81</name>
    <dbReference type="NCBI Taxonomy" id="1314670"/>
    <lineage>
        <taxon>Eukaryota</taxon>
        <taxon>Fungi</taxon>
        <taxon>Dikarya</taxon>
        <taxon>Ascomycota</taxon>
        <taxon>Pezizomycotina</taxon>
        <taxon>Dothideomycetes</taxon>
        <taxon>Pleosporomycetidae</taxon>
        <taxon>Mytilinidiales</taxon>
        <taxon>Argynnaceae</taxon>
        <taxon>Lepidopterella</taxon>
    </lineage>
</organism>
<dbReference type="InterPro" id="IPR050749">
    <property type="entry name" value="Glycosyl_Hydrolase_47"/>
</dbReference>
<dbReference type="UniPathway" id="UPA00378"/>
<comment type="similarity">
    <text evidence="3">Belongs to the glycosyl hydrolase 47 family.</text>
</comment>
<dbReference type="InterPro" id="IPR012341">
    <property type="entry name" value="6hp_glycosidase-like_sf"/>
</dbReference>
<keyword evidence="6 11" id="KW-0378">Hydrolase</keyword>
<dbReference type="EMBL" id="KV744901">
    <property type="protein sequence ID" value="OCK82018.1"/>
    <property type="molecule type" value="Genomic_DNA"/>
</dbReference>
<reference evidence="11 12" key="1">
    <citation type="journal article" date="2016" name="Nat. Commun.">
        <title>Ectomycorrhizal ecology is imprinted in the genome of the dominant symbiotic fungus Cenococcum geophilum.</title>
        <authorList>
            <consortium name="DOE Joint Genome Institute"/>
            <person name="Peter M."/>
            <person name="Kohler A."/>
            <person name="Ohm R.A."/>
            <person name="Kuo A."/>
            <person name="Krutzmann J."/>
            <person name="Morin E."/>
            <person name="Arend M."/>
            <person name="Barry K.W."/>
            <person name="Binder M."/>
            <person name="Choi C."/>
            <person name="Clum A."/>
            <person name="Copeland A."/>
            <person name="Grisel N."/>
            <person name="Haridas S."/>
            <person name="Kipfer T."/>
            <person name="LaButti K."/>
            <person name="Lindquist E."/>
            <person name="Lipzen A."/>
            <person name="Maire R."/>
            <person name="Meier B."/>
            <person name="Mihaltcheva S."/>
            <person name="Molinier V."/>
            <person name="Murat C."/>
            <person name="Poggeler S."/>
            <person name="Quandt C.A."/>
            <person name="Sperisen C."/>
            <person name="Tritt A."/>
            <person name="Tisserant E."/>
            <person name="Crous P.W."/>
            <person name="Henrissat B."/>
            <person name="Nehls U."/>
            <person name="Egli S."/>
            <person name="Spatafora J.W."/>
            <person name="Grigoriev I.V."/>
            <person name="Martin F.M."/>
        </authorList>
    </citation>
    <scope>NUCLEOTIDE SEQUENCE [LARGE SCALE GENOMIC DNA]</scope>
    <source>
        <strain evidence="11 12">CBS 459.81</strain>
    </source>
</reference>
<evidence type="ECO:0000256" key="3">
    <source>
        <dbReference type="ARBA" id="ARBA00007658"/>
    </source>
</evidence>
<protein>
    <recommendedName>
        <fullName evidence="4">mannosyl-oligosaccharide 1,2-alpha-mannosidase</fullName>
        <ecNumber evidence="4">3.2.1.113</ecNumber>
    </recommendedName>
</protein>
<dbReference type="OrthoDB" id="8118055at2759"/>
<comment type="cofactor">
    <cofactor evidence="1">
        <name>Ca(2+)</name>
        <dbReference type="ChEBI" id="CHEBI:29108"/>
    </cofactor>
</comment>
<keyword evidence="8" id="KW-1015">Disulfide bond</keyword>
<evidence type="ECO:0000313" key="11">
    <source>
        <dbReference type="EMBL" id="OCK82018.1"/>
    </source>
</evidence>
<evidence type="ECO:0000256" key="7">
    <source>
        <dbReference type="ARBA" id="ARBA00022837"/>
    </source>
</evidence>
<dbReference type="GO" id="GO:0005509">
    <property type="term" value="F:calcium ion binding"/>
    <property type="evidence" value="ECO:0007669"/>
    <property type="project" value="InterPro"/>
</dbReference>
<dbReference type="GO" id="GO:0036503">
    <property type="term" value="P:ERAD pathway"/>
    <property type="evidence" value="ECO:0007669"/>
    <property type="project" value="UniProtKB-ARBA"/>
</dbReference>
<evidence type="ECO:0000256" key="4">
    <source>
        <dbReference type="ARBA" id="ARBA00012238"/>
    </source>
</evidence>
<dbReference type="Proteomes" id="UP000250266">
    <property type="component" value="Unassembled WGS sequence"/>
</dbReference>
<evidence type="ECO:0000256" key="6">
    <source>
        <dbReference type="ARBA" id="ARBA00022801"/>
    </source>
</evidence>
<name>A0A8E2EEB4_9PEZI</name>
<dbReference type="AlphaFoldDB" id="A0A8E2EEB4"/>
<dbReference type="Gene3D" id="1.50.10.10">
    <property type="match status" value="1"/>
</dbReference>
<evidence type="ECO:0000256" key="9">
    <source>
        <dbReference type="ARBA" id="ARBA00047669"/>
    </source>
</evidence>
<accession>A0A8E2EEB4</accession>
<evidence type="ECO:0000256" key="10">
    <source>
        <dbReference type="ARBA" id="ARBA00048605"/>
    </source>
</evidence>
<evidence type="ECO:0000256" key="5">
    <source>
        <dbReference type="ARBA" id="ARBA00022723"/>
    </source>
</evidence>
<dbReference type="GO" id="GO:0005975">
    <property type="term" value="P:carbohydrate metabolic process"/>
    <property type="evidence" value="ECO:0007669"/>
    <property type="project" value="InterPro"/>
</dbReference>
<dbReference type="GO" id="GO:0004571">
    <property type="term" value="F:mannosyl-oligosaccharide 1,2-alpha-mannosidase activity"/>
    <property type="evidence" value="ECO:0007669"/>
    <property type="project" value="UniProtKB-EC"/>
</dbReference>
<dbReference type="GO" id="GO:0016020">
    <property type="term" value="C:membrane"/>
    <property type="evidence" value="ECO:0007669"/>
    <property type="project" value="InterPro"/>
</dbReference>
<evidence type="ECO:0000256" key="8">
    <source>
        <dbReference type="ARBA" id="ARBA00023157"/>
    </source>
</evidence>
<dbReference type="SUPFAM" id="SSF48225">
    <property type="entry name" value="Seven-hairpin glycosidases"/>
    <property type="match status" value="1"/>
</dbReference>
<comment type="pathway">
    <text evidence="2">Protein modification; protein glycosylation.</text>
</comment>
<comment type="catalytic activity">
    <reaction evidence="10">
        <text>N(4)-(alpha-D-Man-(1-&gt;2)-alpha-D-Man-(1-&gt;2)-alpha-D-Man-(1-&gt;3)-[alpha-D-Man-(1-&gt;2)-alpha-D-Man-(1-&gt;3)-[alpha-D-Man-(1-&gt;2)-alpha-D-Man-(1-&gt;6)]-alpha-D-Man-(1-&gt;6)]-beta-D-Man-(1-&gt;4)-beta-D-GlcNAc-(1-&gt;4)-beta-D-GlcNAc)-L-asparaginyl-[protein] (N-glucan mannose isomer 9A1,2,3B1,2,3) + 4 H2O = N(4)-(alpha-D-Man-(1-&gt;3)-[alpha-D-Man-(1-&gt;3)-[alpha-D-Man-(1-&gt;6)]-alpha-D-Man-(1-&gt;6)]-beta-D-Man-(1-&gt;4)-beta-D-GlcNAc-(1-&gt;4)-beta-D-GlcNAc)-L-asparaginyl-[protein] (N-glucan mannose isomer 5A1,2) + 4 beta-D-mannose</text>
        <dbReference type="Rhea" id="RHEA:56008"/>
        <dbReference type="Rhea" id="RHEA-COMP:14356"/>
        <dbReference type="Rhea" id="RHEA-COMP:14367"/>
        <dbReference type="ChEBI" id="CHEBI:15377"/>
        <dbReference type="ChEBI" id="CHEBI:28563"/>
        <dbReference type="ChEBI" id="CHEBI:59087"/>
        <dbReference type="ChEBI" id="CHEBI:139493"/>
        <dbReference type="EC" id="3.2.1.113"/>
    </reaction>
</comment>
<proteinExistence type="inferred from homology"/>
<evidence type="ECO:0000313" key="12">
    <source>
        <dbReference type="Proteomes" id="UP000250266"/>
    </source>
</evidence>
<dbReference type="GO" id="GO:0005783">
    <property type="term" value="C:endoplasmic reticulum"/>
    <property type="evidence" value="ECO:0007669"/>
    <property type="project" value="TreeGrafter"/>
</dbReference>
<keyword evidence="5" id="KW-0479">Metal-binding</keyword>
<dbReference type="InterPro" id="IPR001382">
    <property type="entry name" value="Glyco_hydro_47"/>
</dbReference>
<keyword evidence="7" id="KW-0106">Calcium</keyword>
<evidence type="ECO:0000256" key="1">
    <source>
        <dbReference type="ARBA" id="ARBA00001913"/>
    </source>
</evidence>
<gene>
    <name evidence="11" type="ORF">K432DRAFT_294157</name>
</gene>
<dbReference type="InterPro" id="IPR036026">
    <property type="entry name" value="Seven-hairpin_glycosidases"/>
</dbReference>
<keyword evidence="12" id="KW-1185">Reference proteome</keyword>
<evidence type="ECO:0000256" key="2">
    <source>
        <dbReference type="ARBA" id="ARBA00004922"/>
    </source>
</evidence>
<dbReference type="PANTHER" id="PTHR11742:SF55">
    <property type="entry name" value="ENDOPLASMIC RETICULUM MANNOSYL-OLIGOSACCHARIDE 1,2-ALPHA-MANNOSIDASE"/>
    <property type="match status" value="1"/>
</dbReference>
<dbReference type="EC" id="3.2.1.113" evidence="4"/>
<dbReference type="Pfam" id="PF01532">
    <property type="entry name" value="Glyco_hydro_47"/>
    <property type="match status" value="1"/>
</dbReference>
<dbReference type="PANTHER" id="PTHR11742">
    <property type="entry name" value="MANNOSYL-OLIGOSACCHARIDE ALPHA-1,2-MANNOSIDASE-RELATED"/>
    <property type="match status" value="1"/>
</dbReference>
<comment type="catalytic activity">
    <reaction evidence="9">
        <text>N(4)-(alpha-D-Man-(1-&gt;2)-alpha-D-Man-(1-&gt;2)-alpha-D-Man-(1-&gt;3)-[alpha-D-Man-(1-&gt;3)-[alpha-D-Man-(1-&gt;2)-alpha-D-Man-(1-&gt;6)]-alpha-D-Man-(1-&gt;6)]-beta-D-Man-(1-&gt;4)-beta-D-GlcNAc-(1-&gt;4)-beta-D-GlcNAc)-L-asparaginyl-[protein] (N-glucan mannose isomer 8A1,2,3B1,3) + 3 H2O = N(4)-(alpha-D-Man-(1-&gt;3)-[alpha-D-Man-(1-&gt;3)-[alpha-D-Man-(1-&gt;6)]-alpha-D-Man-(1-&gt;6)]-beta-D-Man-(1-&gt;4)-beta-D-GlcNAc-(1-&gt;4)-beta-D-GlcNAc)-L-asparaginyl-[protein] (N-glucan mannose isomer 5A1,2) + 3 beta-D-mannose</text>
        <dbReference type="Rhea" id="RHEA:56028"/>
        <dbReference type="Rhea" id="RHEA-COMP:14358"/>
        <dbReference type="Rhea" id="RHEA-COMP:14367"/>
        <dbReference type="ChEBI" id="CHEBI:15377"/>
        <dbReference type="ChEBI" id="CHEBI:28563"/>
        <dbReference type="ChEBI" id="CHEBI:59087"/>
        <dbReference type="ChEBI" id="CHEBI:60628"/>
        <dbReference type="EC" id="3.2.1.113"/>
    </reaction>
</comment>
<sequence>MWGWEIFQAFEKYTVPGDGEGHSSLNHVNKIPPPRRDNMESSWPAIALEYLCLPFSPTDFAPAR</sequence>